<evidence type="ECO:0000313" key="1">
    <source>
        <dbReference type="EMBL" id="KAJ7380505.1"/>
    </source>
</evidence>
<comment type="caution">
    <text evidence="1">The sequence shown here is derived from an EMBL/GenBank/DDBJ whole genome shotgun (WGS) entry which is preliminary data.</text>
</comment>
<accession>A0A9X0CYR6</accession>
<dbReference type="EMBL" id="MU826353">
    <property type="protein sequence ID" value="KAJ7380505.1"/>
    <property type="molecule type" value="Genomic_DNA"/>
</dbReference>
<dbReference type="Proteomes" id="UP001163046">
    <property type="component" value="Unassembled WGS sequence"/>
</dbReference>
<evidence type="ECO:0000313" key="2">
    <source>
        <dbReference type="Proteomes" id="UP001163046"/>
    </source>
</evidence>
<sequence length="84" mass="9593">MVMRLVEDFIFTPAAIAGEGSDDKSDTWSVKLVENVVLLLEVLNVWDENEEHVQWGEMAQVGVRILLRLFLDRKQNTVLQLPPS</sequence>
<gene>
    <name evidence="1" type="primary">NBEAL1_4</name>
    <name evidence="1" type="ORF">OS493_008968</name>
</gene>
<dbReference type="AlphaFoldDB" id="A0A9X0CYR6"/>
<protein>
    <submittedName>
        <fullName evidence="1">Neurobeachin-like protein 1</fullName>
    </submittedName>
</protein>
<name>A0A9X0CYR6_9CNID</name>
<organism evidence="1 2">
    <name type="scientific">Desmophyllum pertusum</name>
    <dbReference type="NCBI Taxonomy" id="174260"/>
    <lineage>
        <taxon>Eukaryota</taxon>
        <taxon>Metazoa</taxon>
        <taxon>Cnidaria</taxon>
        <taxon>Anthozoa</taxon>
        <taxon>Hexacorallia</taxon>
        <taxon>Scleractinia</taxon>
        <taxon>Caryophylliina</taxon>
        <taxon>Caryophylliidae</taxon>
        <taxon>Desmophyllum</taxon>
    </lineage>
</organism>
<keyword evidence="2" id="KW-1185">Reference proteome</keyword>
<reference evidence="1" key="1">
    <citation type="submission" date="2023-01" db="EMBL/GenBank/DDBJ databases">
        <title>Genome assembly of the deep-sea coral Lophelia pertusa.</title>
        <authorList>
            <person name="Herrera S."/>
            <person name="Cordes E."/>
        </authorList>
    </citation>
    <scope>NUCLEOTIDE SEQUENCE</scope>
    <source>
        <strain evidence="1">USNM1676648</strain>
        <tissue evidence="1">Polyp</tissue>
    </source>
</reference>
<proteinExistence type="predicted"/>